<dbReference type="SMART" id="SM00612">
    <property type="entry name" value="Kelch"/>
    <property type="match status" value="6"/>
</dbReference>
<evidence type="ECO:0000313" key="3">
    <source>
        <dbReference type="Proteomes" id="UP000515163"/>
    </source>
</evidence>
<dbReference type="PANTHER" id="PTHR46260:SF3">
    <property type="entry name" value="RING-TYPE DOMAIN-CONTAINING PROTEIN"/>
    <property type="match status" value="1"/>
</dbReference>
<keyword evidence="3" id="KW-1185">Reference proteome</keyword>
<gene>
    <name evidence="4" type="primary">LOC116306075</name>
</gene>
<dbReference type="InterPro" id="IPR011043">
    <property type="entry name" value="Gal_Oxase/kelch_b-propeller"/>
</dbReference>
<dbReference type="OrthoDB" id="7923847at2759"/>
<dbReference type="InterPro" id="IPR015915">
    <property type="entry name" value="Kelch-typ_b-propeller"/>
</dbReference>
<dbReference type="KEGG" id="aten:116306075"/>
<proteinExistence type="predicted"/>
<dbReference type="InParanoid" id="A0A6P8IXW4"/>
<dbReference type="GeneID" id="116306075"/>
<name>A0A6P8IXW4_ACTTE</name>
<dbReference type="SUPFAM" id="SSF117281">
    <property type="entry name" value="Kelch motif"/>
    <property type="match status" value="1"/>
</dbReference>
<keyword evidence="1" id="KW-0880">Kelch repeat</keyword>
<sequence length="315" mass="34911">MSFQDLLKMTEENNNGGSHSDWSELTGDVIVCCGGYEGRYQLDTVEAYSESTGDWTELPSMPFARDSMAAGSLGKVIVLAGGSDRKSPFDDVILFNWNSKEWSKGTPMPSARAYAASVMDESRGKLLISGGYNNVELNSCQAFEVETQKWLDLPNMPSARARSGGAIANDHFFVIGGDVMRRPTNVVDAFSIQENKWVNFPAMKSKRRRCAVVAGGDKIIVAGGLTSDDITLDSMEMFDMRNRKWMELPTMPCAKFGFSACVVGTEMFLLGGNERMKMKACCNRCTSFDLLSREWKRVPPMMYRRLHASGVKISV</sequence>
<dbReference type="SUPFAM" id="SSF50965">
    <property type="entry name" value="Galactose oxidase, central domain"/>
    <property type="match status" value="1"/>
</dbReference>
<dbReference type="InterPro" id="IPR006652">
    <property type="entry name" value="Kelch_1"/>
</dbReference>
<dbReference type="AlphaFoldDB" id="A0A6P8IXW4"/>
<protein>
    <submittedName>
        <fullName evidence="4">Kelch domain-containing protein 8A-like isoform X1</fullName>
    </submittedName>
</protein>
<evidence type="ECO:0000256" key="2">
    <source>
        <dbReference type="ARBA" id="ARBA00022737"/>
    </source>
</evidence>
<dbReference type="InterPro" id="IPR051746">
    <property type="entry name" value="Kelch_domain_containing_8"/>
</dbReference>
<dbReference type="Pfam" id="PF01344">
    <property type="entry name" value="Kelch_1"/>
    <property type="match status" value="1"/>
</dbReference>
<organism evidence="3 4">
    <name type="scientific">Actinia tenebrosa</name>
    <name type="common">Australian red waratah sea anemone</name>
    <dbReference type="NCBI Taxonomy" id="6105"/>
    <lineage>
        <taxon>Eukaryota</taxon>
        <taxon>Metazoa</taxon>
        <taxon>Cnidaria</taxon>
        <taxon>Anthozoa</taxon>
        <taxon>Hexacorallia</taxon>
        <taxon>Actiniaria</taxon>
        <taxon>Actiniidae</taxon>
        <taxon>Actinia</taxon>
    </lineage>
</organism>
<keyword evidence="2" id="KW-0677">Repeat</keyword>
<dbReference type="Pfam" id="PF24681">
    <property type="entry name" value="Kelch_KLHDC2_KLHL20_DRC7"/>
    <property type="match status" value="1"/>
</dbReference>
<accession>A0A6P8IXW4</accession>
<evidence type="ECO:0000313" key="4">
    <source>
        <dbReference type="RefSeq" id="XP_031571967.1"/>
    </source>
</evidence>
<dbReference type="PANTHER" id="PTHR46260">
    <property type="entry name" value="RING-TYPE DOMAIN-CONTAINING PROTEIN"/>
    <property type="match status" value="1"/>
</dbReference>
<dbReference type="Proteomes" id="UP000515163">
    <property type="component" value="Unplaced"/>
</dbReference>
<dbReference type="RefSeq" id="XP_031571967.1">
    <property type="nucleotide sequence ID" value="XM_031716107.1"/>
</dbReference>
<reference evidence="4" key="1">
    <citation type="submission" date="2025-08" db="UniProtKB">
        <authorList>
            <consortium name="RefSeq"/>
        </authorList>
    </citation>
    <scope>IDENTIFICATION</scope>
    <source>
        <tissue evidence="4">Tentacle</tissue>
    </source>
</reference>
<dbReference type="Gene3D" id="2.120.10.80">
    <property type="entry name" value="Kelch-type beta propeller"/>
    <property type="match status" value="2"/>
</dbReference>
<evidence type="ECO:0000256" key="1">
    <source>
        <dbReference type="ARBA" id="ARBA00022441"/>
    </source>
</evidence>